<comment type="caution">
    <text evidence="2">The sequence shown here is derived from an EMBL/GenBank/DDBJ whole genome shotgun (WGS) entry which is preliminary data.</text>
</comment>
<feature type="region of interest" description="Disordered" evidence="1">
    <location>
        <begin position="599"/>
        <end position="627"/>
    </location>
</feature>
<dbReference type="PANTHER" id="PTHR35399:SF2">
    <property type="entry name" value="DUF839 DOMAIN-CONTAINING PROTEIN"/>
    <property type="match status" value="1"/>
</dbReference>
<protein>
    <submittedName>
        <fullName evidence="2">Phosphatase</fullName>
    </submittedName>
</protein>
<reference evidence="3" key="1">
    <citation type="submission" date="2016-01" db="EMBL/GenBank/DDBJ databases">
        <title>Draft genome of Chromobacterium sp. F49.</title>
        <authorList>
            <person name="Hong K.W."/>
        </authorList>
    </citation>
    <scope>NUCLEOTIDE SEQUENCE [LARGE SCALE GENOMIC DNA]</scope>
    <source>
        <strain evidence="3">CN3</strain>
    </source>
</reference>
<organism evidence="2 3">
    <name type="scientific">Sphingomonas hankookensis</name>
    <dbReference type="NCBI Taxonomy" id="563996"/>
    <lineage>
        <taxon>Bacteria</taxon>
        <taxon>Pseudomonadati</taxon>
        <taxon>Pseudomonadota</taxon>
        <taxon>Alphaproteobacteria</taxon>
        <taxon>Sphingomonadales</taxon>
        <taxon>Sphingomonadaceae</taxon>
        <taxon>Sphingomonas</taxon>
    </lineage>
</organism>
<dbReference type="InterPro" id="IPR013783">
    <property type="entry name" value="Ig-like_fold"/>
</dbReference>
<dbReference type="Pfam" id="PF05787">
    <property type="entry name" value="PhoX"/>
    <property type="match status" value="1"/>
</dbReference>
<keyword evidence="3" id="KW-1185">Reference proteome</keyword>
<dbReference type="EMBL" id="LQQO01000056">
    <property type="protein sequence ID" value="KZE09199.1"/>
    <property type="molecule type" value="Genomic_DNA"/>
</dbReference>
<dbReference type="RefSeq" id="WP_066693688.1">
    <property type="nucleotide sequence ID" value="NZ_CP117025.1"/>
</dbReference>
<feature type="region of interest" description="Disordered" evidence="1">
    <location>
        <begin position="1"/>
        <end position="23"/>
    </location>
</feature>
<dbReference type="Gene3D" id="2.60.40.10">
    <property type="entry name" value="Immunoglobulins"/>
    <property type="match status" value="1"/>
</dbReference>
<sequence length="838" mass="87330">MANNDLTIGYDDGDIETNPSTGPSLQDLVDQRYSRRQALRGGASTAAVAVFGGSLLAACDDKVQGIDNTPPVVGGTSTGATSAGRVVTLTGTATDDNAIVSQTFTQVSGPTVALSSTTPGTATFIAPAVSAASNLVFRYTATDVKGASSSSDITVAVSPPALGFTAVAKSLADVVSIPSDYTATVVYRLGDPINAATSAFANNGTDSGYSARAGDHHDGMSYFGLAASGTTPDANNSTRGLLVMNHENISEQYLHVAGQTVVNGARPTSEVVKEMECHGVSVIEVTQSSAGWSYVQGSSLNRRITPYTPMVFSGPVKGSALLFTAYSPDGTAGRGTINNCANGHMPWGTYMTCEENWAGYFRRDSGDNAQRTALVGAKSTQAFTRYGLSQRSGNYGWTTAAEATAGATLIGKFNATIDPTKPVSGTGDFRNEPNQYGWCVEIDPYDPTSTPRKRTALGRMNHEGCCPGRAIAGVKPAFYMGDDAQNEYIYKFVSNTAWVAADATASNRLAIGDKYLDSGTLYVARFNADGSGEWIALVFGQNGLTAGNALYPFADQADVLTHCRLAGDAVGATRMDRPEWTAVNPATGEMYCTLTNNSSRSPAQVDAANPRSYIDPKVNSTSRSTGNANGHIIRLREAGDTTEATRFTWDVYAFGAGSDLDPTNINLSGLDATNDFSSPDGLWFGKPSNASGQVTPVLWIQTDDGAYTDVTNCMMLAAMPGSVGDGGTRTITNTGVSATSTATTRIGKAPGTALRRFLVGPVQCEITGIESTPDGRSLFVNIQHPGEGGNFDKPTSNWPALPTSGSSVIPATSAGTAGTRPRSATIVITKKDGGVVAL</sequence>
<dbReference type="Proteomes" id="UP000076609">
    <property type="component" value="Unassembled WGS sequence"/>
</dbReference>
<evidence type="ECO:0000313" key="3">
    <source>
        <dbReference type="Proteomes" id="UP000076609"/>
    </source>
</evidence>
<dbReference type="Pfam" id="PF22352">
    <property type="entry name" value="K319L-like_PKD"/>
    <property type="match status" value="1"/>
</dbReference>
<evidence type="ECO:0000256" key="1">
    <source>
        <dbReference type="SAM" id="MobiDB-lite"/>
    </source>
</evidence>
<evidence type="ECO:0000313" key="2">
    <source>
        <dbReference type="EMBL" id="KZE09199.1"/>
    </source>
</evidence>
<dbReference type="PANTHER" id="PTHR35399">
    <property type="entry name" value="SLR8030 PROTEIN"/>
    <property type="match status" value="1"/>
</dbReference>
<feature type="compositionally biased region" description="Polar residues" evidence="1">
    <location>
        <begin position="618"/>
        <end position="627"/>
    </location>
</feature>
<dbReference type="InterPro" id="IPR008557">
    <property type="entry name" value="PhoX"/>
</dbReference>
<proteinExistence type="predicted"/>
<gene>
    <name evidence="2" type="ORF">AVT10_07070</name>
</gene>
<accession>A0ABR5Y9R1</accession>
<name>A0ABR5Y9R1_9SPHN</name>